<keyword evidence="5 7" id="KW-0472">Membrane</keyword>
<comment type="subcellular location">
    <subcellularLocation>
        <location evidence="1 6">Membrane</location>
        <topology evidence="1 6">Multi-pass membrane protein</topology>
    </subcellularLocation>
</comment>
<accession>A0A1Y2BKA7</accession>
<dbReference type="Gene3D" id="1.20.1250.20">
    <property type="entry name" value="MFS general substrate transporter like domains"/>
    <property type="match status" value="1"/>
</dbReference>
<dbReference type="InterPro" id="IPR000109">
    <property type="entry name" value="POT_fam"/>
</dbReference>
<gene>
    <name evidence="8" type="ORF">BCR33DRAFT_770664</name>
</gene>
<dbReference type="PANTHER" id="PTHR11654">
    <property type="entry name" value="OLIGOPEPTIDE TRANSPORTER-RELATED"/>
    <property type="match status" value="1"/>
</dbReference>
<dbReference type="OrthoDB" id="8904098at2759"/>
<dbReference type="Pfam" id="PF00854">
    <property type="entry name" value="PTR2"/>
    <property type="match status" value="1"/>
</dbReference>
<evidence type="ECO:0000256" key="6">
    <source>
        <dbReference type="RuleBase" id="RU003755"/>
    </source>
</evidence>
<feature type="transmembrane region" description="Helical" evidence="7">
    <location>
        <begin position="173"/>
        <end position="194"/>
    </location>
</feature>
<dbReference type="InterPro" id="IPR036259">
    <property type="entry name" value="MFS_trans_sf"/>
</dbReference>
<evidence type="ECO:0000313" key="8">
    <source>
        <dbReference type="EMBL" id="ORY35201.1"/>
    </source>
</evidence>
<protein>
    <recommendedName>
        <fullName evidence="10">PTR2-domain-containing protein</fullName>
    </recommendedName>
</protein>
<keyword evidence="6" id="KW-0813">Transport</keyword>
<keyword evidence="3 6" id="KW-0812">Transmembrane</keyword>
<feature type="transmembrane region" description="Helical" evidence="7">
    <location>
        <begin position="96"/>
        <end position="114"/>
    </location>
</feature>
<dbReference type="EMBL" id="MCGO01000060">
    <property type="protein sequence ID" value="ORY35201.1"/>
    <property type="molecule type" value="Genomic_DNA"/>
</dbReference>
<comment type="similarity">
    <text evidence="2 6">Belongs to the major facilitator superfamily. Proton-dependent oligopeptide transporter (POT/PTR) (TC 2.A.17) family.</text>
</comment>
<dbReference type="AlphaFoldDB" id="A0A1Y2BKA7"/>
<comment type="caution">
    <text evidence="8">The sequence shown here is derived from an EMBL/GenBank/DDBJ whole genome shotgun (WGS) entry which is preliminary data.</text>
</comment>
<dbReference type="GO" id="GO:0016020">
    <property type="term" value="C:membrane"/>
    <property type="evidence" value="ECO:0007669"/>
    <property type="project" value="UniProtKB-SubCell"/>
</dbReference>
<evidence type="ECO:0000256" key="3">
    <source>
        <dbReference type="ARBA" id="ARBA00022692"/>
    </source>
</evidence>
<evidence type="ECO:0000256" key="5">
    <source>
        <dbReference type="ARBA" id="ARBA00023136"/>
    </source>
</evidence>
<keyword evidence="9" id="KW-1185">Reference proteome</keyword>
<evidence type="ECO:0000256" key="7">
    <source>
        <dbReference type="SAM" id="Phobius"/>
    </source>
</evidence>
<dbReference type="GO" id="GO:0006857">
    <property type="term" value="P:oligopeptide transport"/>
    <property type="evidence" value="ECO:0007669"/>
    <property type="project" value="InterPro"/>
</dbReference>
<dbReference type="GO" id="GO:0022857">
    <property type="term" value="F:transmembrane transporter activity"/>
    <property type="evidence" value="ECO:0007669"/>
    <property type="project" value="InterPro"/>
</dbReference>
<evidence type="ECO:0008006" key="10">
    <source>
        <dbReference type="Google" id="ProtNLM"/>
    </source>
</evidence>
<dbReference type="Proteomes" id="UP000193642">
    <property type="component" value="Unassembled WGS sequence"/>
</dbReference>
<dbReference type="PROSITE" id="PS01023">
    <property type="entry name" value="PTR2_2"/>
    <property type="match status" value="1"/>
</dbReference>
<keyword evidence="4 7" id="KW-1133">Transmembrane helix</keyword>
<name>A0A1Y2BKA7_9FUNG</name>
<feature type="transmembrane region" description="Helical" evidence="7">
    <location>
        <begin position="126"/>
        <end position="146"/>
    </location>
</feature>
<feature type="transmembrane region" description="Helical" evidence="7">
    <location>
        <begin position="57"/>
        <end position="76"/>
    </location>
</feature>
<evidence type="ECO:0000313" key="9">
    <source>
        <dbReference type="Proteomes" id="UP000193642"/>
    </source>
</evidence>
<evidence type="ECO:0000256" key="2">
    <source>
        <dbReference type="ARBA" id="ARBA00005982"/>
    </source>
</evidence>
<organism evidence="8 9">
    <name type="scientific">Rhizoclosmatium globosum</name>
    <dbReference type="NCBI Taxonomy" id="329046"/>
    <lineage>
        <taxon>Eukaryota</taxon>
        <taxon>Fungi</taxon>
        <taxon>Fungi incertae sedis</taxon>
        <taxon>Chytridiomycota</taxon>
        <taxon>Chytridiomycota incertae sedis</taxon>
        <taxon>Chytridiomycetes</taxon>
        <taxon>Chytridiales</taxon>
        <taxon>Chytriomycetaceae</taxon>
        <taxon>Rhizoclosmatium</taxon>
    </lineage>
</organism>
<reference evidence="8 9" key="1">
    <citation type="submission" date="2016-07" db="EMBL/GenBank/DDBJ databases">
        <title>Pervasive Adenine N6-methylation of Active Genes in Fungi.</title>
        <authorList>
            <consortium name="DOE Joint Genome Institute"/>
            <person name="Mondo S.J."/>
            <person name="Dannebaum R.O."/>
            <person name="Kuo R.C."/>
            <person name="Labutti K."/>
            <person name="Haridas S."/>
            <person name="Kuo A."/>
            <person name="Salamov A."/>
            <person name="Ahrendt S.R."/>
            <person name="Lipzen A."/>
            <person name="Sullivan W."/>
            <person name="Andreopoulos W.B."/>
            <person name="Clum A."/>
            <person name="Lindquist E."/>
            <person name="Daum C."/>
            <person name="Ramamoorthy G.K."/>
            <person name="Gryganskyi A."/>
            <person name="Culley D."/>
            <person name="Magnuson J.K."/>
            <person name="James T.Y."/>
            <person name="O'Malley M.A."/>
            <person name="Stajich J.E."/>
            <person name="Spatafora J.W."/>
            <person name="Visel A."/>
            <person name="Grigoriev I.V."/>
        </authorList>
    </citation>
    <scope>NUCLEOTIDE SEQUENCE [LARGE SCALE GENOMIC DNA]</scope>
    <source>
        <strain evidence="8 9">JEL800</strain>
    </source>
</reference>
<proteinExistence type="inferred from homology"/>
<evidence type="ECO:0000256" key="1">
    <source>
        <dbReference type="ARBA" id="ARBA00004141"/>
    </source>
</evidence>
<sequence>MENSDKMPRAVWFIIPNELGERFCYYGLTPVLKNFLKVLPTTHLCWSRHLDSYLDKFKTITILSSVYVFGFLLLTITSWPTIMGVETTMLSRTGPLIGLFLIALGTGVSSHAYLPTEKYGLQKFYNYFYISINVGSLLASYVSPAIQKKEFFTFPNATLAIWKEADVHPTGNGYPYVFLMLTCFMTCALGVFVAGYKSYRIVPPAGKFILIDIFTVAYTYIKNRMSLPKQEAYEKTCNTYTEGMVVEMMDLAKVIGAIWPAPIFWMAFNQNGSTWQDLGDQMAVPFGQSKADSFLDSATVNNISNPIFIVLLLQSLPTGCSRH</sequence>
<evidence type="ECO:0000256" key="4">
    <source>
        <dbReference type="ARBA" id="ARBA00022989"/>
    </source>
</evidence>
<dbReference type="InterPro" id="IPR018456">
    <property type="entry name" value="PTR2_symporter_CS"/>
</dbReference>